<dbReference type="AlphaFoldDB" id="A0A1H4RGE3"/>
<proteinExistence type="predicted"/>
<dbReference type="EMBL" id="FNTB01000001">
    <property type="protein sequence ID" value="SEC30972.1"/>
    <property type="molecule type" value="Genomic_DNA"/>
</dbReference>
<dbReference type="RefSeq" id="WP_074673614.1">
    <property type="nucleotide sequence ID" value="NZ_FNTB01000001.1"/>
</dbReference>
<dbReference type="PROSITE" id="PS51257">
    <property type="entry name" value="PROKAR_LIPOPROTEIN"/>
    <property type="match status" value="1"/>
</dbReference>
<reference evidence="1 2" key="1">
    <citation type="submission" date="2016-10" db="EMBL/GenBank/DDBJ databases">
        <authorList>
            <person name="de Groot N.N."/>
        </authorList>
    </citation>
    <scope>NUCLEOTIDE SEQUENCE [LARGE SCALE GENOMIC DNA]</scope>
    <source>
        <strain evidence="1 2">MAR_2009_71</strain>
    </source>
</reference>
<sequence>MKTKIQLLAYIATILLISSCKSDKKEQIKEVEVAKNEIKGECPSFILDNKENNLNISVFLDLSDRITRPKTILSDTKNLKSIAKAFTNHVKTKKLILLQDKIQLYFNPAPTNNTINSISEKLHIEFDKNSPKAKIIDTEELYATQPSEIYNLALADSENPKDFPGSDIWRFFKDNVKDYTISDCHRNILVILTDGYMYHENSQMKEDNMSSYLTPNFLDKLPLANSKWETTLDEKGYGFIKANNGLEDLEVLVIGVESLNPKNPYAIDVMRAYWTNWFNEMGVKKFKIQNADLASSVEKVIFEFINS</sequence>
<evidence type="ECO:0000313" key="2">
    <source>
        <dbReference type="Proteomes" id="UP000183038"/>
    </source>
</evidence>
<dbReference type="OrthoDB" id="945646at2"/>
<name>A0A1H4RGE3_9FLAO</name>
<evidence type="ECO:0000313" key="1">
    <source>
        <dbReference type="EMBL" id="SEC30972.1"/>
    </source>
</evidence>
<protein>
    <recommendedName>
        <fullName evidence="3">VWFA domain-containing protein</fullName>
    </recommendedName>
</protein>
<organism evidence="1 2">
    <name type="scientific">Maribacter dokdonensis</name>
    <dbReference type="NCBI Taxonomy" id="320912"/>
    <lineage>
        <taxon>Bacteria</taxon>
        <taxon>Pseudomonadati</taxon>
        <taxon>Bacteroidota</taxon>
        <taxon>Flavobacteriia</taxon>
        <taxon>Flavobacteriales</taxon>
        <taxon>Flavobacteriaceae</taxon>
        <taxon>Maribacter</taxon>
    </lineage>
</organism>
<evidence type="ECO:0008006" key="3">
    <source>
        <dbReference type="Google" id="ProtNLM"/>
    </source>
</evidence>
<dbReference type="Proteomes" id="UP000183038">
    <property type="component" value="Unassembled WGS sequence"/>
</dbReference>
<gene>
    <name evidence="1" type="ORF">SAMN05192540_2859</name>
</gene>
<accession>A0A1H4RGE3</accession>